<dbReference type="PROSITE" id="PS50878">
    <property type="entry name" value="RT_POL"/>
    <property type="match status" value="1"/>
</dbReference>
<dbReference type="PANTHER" id="PTHR33642">
    <property type="entry name" value="COX1/OXI3 INTRON 1 PROTEIN-RELATED"/>
    <property type="match status" value="1"/>
</dbReference>
<dbReference type="Pfam" id="PF00078">
    <property type="entry name" value="RVT_1"/>
    <property type="match status" value="1"/>
</dbReference>
<accession>A0A343A6U0</accession>
<dbReference type="Pfam" id="PF21368">
    <property type="entry name" value="AI2M-like_HNH"/>
    <property type="match status" value="1"/>
</dbReference>
<dbReference type="GO" id="GO:0003964">
    <property type="term" value="F:RNA-directed DNA polymerase activity"/>
    <property type="evidence" value="ECO:0007669"/>
    <property type="project" value="TreeGrafter"/>
</dbReference>
<dbReference type="EMBL" id="KX343079">
    <property type="protein sequence ID" value="AOY40378.1"/>
    <property type="molecule type" value="Genomic_DNA"/>
</dbReference>
<dbReference type="Pfam" id="PF01348">
    <property type="entry name" value="Intron_maturas2"/>
    <property type="match status" value="1"/>
</dbReference>
<dbReference type="GO" id="GO:0006315">
    <property type="term" value="P:homing of group II introns"/>
    <property type="evidence" value="ECO:0007669"/>
    <property type="project" value="TreeGrafter"/>
</dbReference>
<sequence>MFNKHYVVNHCTYLIGIQTDPGNTACTERLTERMFAEIKFTMVRITNPYNSMPGSEVPNMRCVFNYVVLESPKRQKQAATRCRFIEGKPKVNIRRGLLEFGILQHLEKCGERRNRSTGLITRKGSSLIQFTESELSGSYRGEQLLKLKSDLMKGNKANNLSTILSDPKFLVSCWVRIRSNKGNLTPAFDGSIDGIKSSWFTETAKQIKNGKYQFKVARRKYILKPNSDKLRPLTMPSSKDKIIQEGMRFLLEIIFEPLFKDNSYGWRPNRGCLTAINDIKMKCKAASWYIEGDIEQQFPSLNHKFLISILNSKIHDQAFIDMVYKYIKVGYGESIKEAIPMKVGVIQGGILSPILANIYMHPFDEWVTEYLKPNFDKGDKRAKNPEYFKKYHQDGQKVKDKTIRSVLTQDPNFKRLYYFRYADDFLISVDGTKEDCISLRNQIKEFLSNKINLTLNVEKTKIINAQHESAKFLGYIIHKTPMNKMPIRRDKKNRLARIVPRPMTDAPIKEIVKKLIERKYATRNGNPTRNGRFINHRLPDIINHYRSVERGILNYYSLATNYSRMAARVHFILKYSCVLTIASKMKLKTKRKVFKKYGKDLNILNEKGKIIACYPTIEYKKPKKIYTKSVKVYTTDLIHTLDSRLNRGRKDLKGPCVVCGSNEIIEVHHVRSLRKRPKKGDFLQDMMIKMNRKQVPLCQKCHADVHAGRYDGKSFKI</sequence>
<dbReference type="PANTHER" id="PTHR33642:SF4">
    <property type="entry name" value="COX1_OXI3 INTRON 1 PROTEIN-RELATED"/>
    <property type="match status" value="1"/>
</dbReference>
<dbReference type="RefSeq" id="YP_009317774.1">
    <property type="nucleotide sequence ID" value="NC_031848.1"/>
</dbReference>
<dbReference type="InterPro" id="IPR000477">
    <property type="entry name" value="RT_dom"/>
</dbReference>
<dbReference type="SUPFAM" id="SSF56672">
    <property type="entry name" value="DNA/RNA polymerases"/>
    <property type="match status" value="1"/>
</dbReference>
<reference evidence="2" key="1">
    <citation type="journal article" date="2016" name="Mitochondrial DNA Part B Resour">
        <title>Complete mitochondrial genome of biraphid benthic diatom, Navicula ramosissima (Naviculales, Bacillariophyceae).</title>
        <authorList>
            <person name="An S.M."/>
            <person name="Noh J.H."/>
            <person name="Lee H.R."/>
            <person name="Choi D.H."/>
            <person name="Lee J.H."/>
            <person name="Yang E.C."/>
        </authorList>
    </citation>
    <scope>NUCLEOTIDE SEQUENCE</scope>
</reference>
<dbReference type="InterPro" id="IPR043502">
    <property type="entry name" value="DNA/RNA_pol_sf"/>
</dbReference>
<protein>
    <recommendedName>
        <fullName evidence="1">Reverse transcriptase domain-containing protein</fullName>
    </recommendedName>
</protein>
<dbReference type="InterPro" id="IPR024937">
    <property type="entry name" value="Domain_X"/>
</dbReference>
<dbReference type="InterPro" id="IPR049030">
    <property type="entry name" value="AI2M-like_HNH"/>
</dbReference>
<dbReference type="AlphaFoldDB" id="A0A343A6U0"/>
<dbReference type="SMART" id="SM00507">
    <property type="entry name" value="HNHc"/>
    <property type="match status" value="1"/>
</dbReference>
<keyword evidence="2" id="KW-0496">Mitochondrion</keyword>
<proteinExistence type="predicted"/>
<dbReference type="CDD" id="cd00085">
    <property type="entry name" value="HNHc"/>
    <property type="match status" value="1"/>
</dbReference>
<dbReference type="GO" id="GO:0005739">
    <property type="term" value="C:mitochondrion"/>
    <property type="evidence" value="ECO:0007669"/>
    <property type="project" value="TreeGrafter"/>
</dbReference>
<evidence type="ECO:0000313" key="2">
    <source>
        <dbReference type="EMBL" id="AOY40378.1"/>
    </source>
</evidence>
<evidence type="ECO:0000259" key="1">
    <source>
        <dbReference type="PROSITE" id="PS50878"/>
    </source>
</evidence>
<gene>
    <name evidence="2" type="primary">orf717</name>
    <name evidence="2" type="ORF">Nram.m66</name>
</gene>
<dbReference type="InterPro" id="IPR003615">
    <property type="entry name" value="HNH_nuc"/>
</dbReference>
<dbReference type="GeneID" id="30218166"/>
<feature type="domain" description="Reverse transcriptase" evidence="1">
    <location>
        <begin position="203"/>
        <end position="477"/>
    </location>
</feature>
<geneLocation type="mitochondrion" evidence="2"/>
<dbReference type="GO" id="GO:0090615">
    <property type="term" value="P:mitochondrial mRNA processing"/>
    <property type="evidence" value="ECO:0007669"/>
    <property type="project" value="TreeGrafter"/>
</dbReference>
<organism evidence="2">
    <name type="scientific">Navicula ramosissima</name>
    <dbReference type="NCBI Taxonomy" id="265559"/>
    <lineage>
        <taxon>Eukaryota</taxon>
        <taxon>Sar</taxon>
        <taxon>Stramenopiles</taxon>
        <taxon>Ochrophyta</taxon>
        <taxon>Bacillariophyta</taxon>
        <taxon>Bacillariophyceae</taxon>
        <taxon>Bacillariophycidae</taxon>
        <taxon>Naviculales</taxon>
        <taxon>Naviculaceae</taxon>
        <taxon>Navicula</taxon>
    </lineage>
</organism>
<dbReference type="CDD" id="cd01651">
    <property type="entry name" value="RT_G2_intron"/>
    <property type="match status" value="1"/>
</dbReference>
<name>A0A343A6U0_9STRA</name>